<dbReference type="GO" id="GO:0005248">
    <property type="term" value="F:voltage-gated sodium channel activity"/>
    <property type="evidence" value="ECO:0007669"/>
    <property type="project" value="TreeGrafter"/>
</dbReference>
<name>A0A4P6UYN2_9HYPH</name>
<dbReference type="RefSeq" id="WP_131615161.1">
    <property type="nucleotide sequence ID" value="NZ_CP036532.1"/>
</dbReference>
<dbReference type="Gene3D" id="1.10.287.70">
    <property type="match status" value="1"/>
</dbReference>
<feature type="transmembrane region" description="Helical" evidence="5">
    <location>
        <begin position="192"/>
        <end position="217"/>
    </location>
</feature>
<feature type="transmembrane region" description="Helical" evidence="5">
    <location>
        <begin position="150"/>
        <end position="172"/>
    </location>
</feature>
<dbReference type="KEGG" id="rpod:E0E05_01915"/>
<reference evidence="7 8" key="1">
    <citation type="journal article" date="2017" name="Int. J. Syst. Evol. Microbiol.">
        <title>Roseitalea porphyridii gen. nov., sp. nov., isolated from a red alga, and reclassification of Hoeflea suaedae Chung et al. 2013 as Pseudohoeflea suaedae gen. nov., comb. nov.</title>
        <authorList>
            <person name="Hyeon J.W."/>
            <person name="Jeong S.E."/>
            <person name="Baek K."/>
            <person name="Jeon C.O."/>
        </authorList>
    </citation>
    <scope>NUCLEOTIDE SEQUENCE [LARGE SCALE GENOMIC DNA]</scope>
    <source>
        <strain evidence="7 8">MA7-20</strain>
    </source>
</reference>
<dbReference type="InterPro" id="IPR027359">
    <property type="entry name" value="Volt_channel_dom_sf"/>
</dbReference>
<feature type="transmembrane region" description="Helical" evidence="5">
    <location>
        <begin position="12"/>
        <end position="30"/>
    </location>
</feature>
<dbReference type="Gene3D" id="1.20.120.350">
    <property type="entry name" value="Voltage-gated potassium channels. Chain C"/>
    <property type="match status" value="1"/>
</dbReference>
<keyword evidence="2 5" id="KW-0812">Transmembrane</keyword>
<evidence type="ECO:0000259" key="6">
    <source>
        <dbReference type="Pfam" id="PF00520"/>
    </source>
</evidence>
<dbReference type="Proteomes" id="UP000293719">
    <property type="component" value="Chromosome"/>
</dbReference>
<keyword evidence="8" id="KW-1185">Reference proteome</keyword>
<feature type="transmembrane region" description="Helical" evidence="5">
    <location>
        <begin position="36"/>
        <end position="57"/>
    </location>
</feature>
<dbReference type="EMBL" id="CP036532">
    <property type="protein sequence ID" value="QBK29459.1"/>
    <property type="molecule type" value="Genomic_DNA"/>
</dbReference>
<sequence>MEKLRSIVESQRFERAIIVLIIINAVTLGMETSPVLMAAIGPVLLTIDRLILAVFVVELIMKFMVYRAGFFRSPWRIFDLVIVGIALIPAAGPFAVLRALRILRVLRLISAVPSMRRVVGGLLTALPGLGSIVLLLLLVFYVFSVMATKLFGGAFPQWFGSIAASAYSLFQIMTLESWSMGIVRPVMDAFPWAWAFFIPFIAATTFTVLNLFIGVVVSAMQAEHDAEAAGERKSIHDEQALILEELKALRVEVRALRAERDGEPVSESASTA</sequence>
<dbReference type="InterPro" id="IPR043203">
    <property type="entry name" value="VGCC_Ca_Na"/>
</dbReference>
<gene>
    <name evidence="7" type="ORF">E0E05_01915</name>
</gene>
<feature type="transmembrane region" description="Helical" evidence="5">
    <location>
        <begin position="77"/>
        <end position="100"/>
    </location>
</feature>
<evidence type="ECO:0000256" key="2">
    <source>
        <dbReference type="ARBA" id="ARBA00022692"/>
    </source>
</evidence>
<evidence type="ECO:0000256" key="5">
    <source>
        <dbReference type="SAM" id="Phobius"/>
    </source>
</evidence>
<dbReference type="AlphaFoldDB" id="A0A4P6UYN2"/>
<organism evidence="7 8">
    <name type="scientific">Roseitalea porphyridii</name>
    <dbReference type="NCBI Taxonomy" id="1852022"/>
    <lineage>
        <taxon>Bacteria</taxon>
        <taxon>Pseudomonadati</taxon>
        <taxon>Pseudomonadota</taxon>
        <taxon>Alphaproteobacteria</taxon>
        <taxon>Hyphomicrobiales</taxon>
        <taxon>Ahrensiaceae</taxon>
        <taxon>Roseitalea</taxon>
    </lineage>
</organism>
<keyword evidence="3 5" id="KW-1133">Transmembrane helix</keyword>
<dbReference type="PANTHER" id="PTHR10037">
    <property type="entry name" value="VOLTAGE-GATED CATION CHANNEL CALCIUM AND SODIUM"/>
    <property type="match status" value="1"/>
</dbReference>
<dbReference type="SUPFAM" id="SSF81324">
    <property type="entry name" value="Voltage-gated potassium channels"/>
    <property type="match status" value="1"/>
</dbReference>
<dbReference type="PANTHER" id="PTHR10037:SF62">
    <property type="entry name" value="SODIUM CHANNEL PROTEIN 60E"/>
    <property type="match status" value="1"/>
</dbReference>
<accession>A0A4P6UYN2</accession>
<dbReference type="InterPro" id="IPR005821">
    <property type="entry name" value="Ion_trans_dom"/>
</dbReference>
<evidence type="ECO:0000256" key="4">
    <source>
        <dbReference type="ARBA" id="ARBA00023136"/>
    </source>
</evidence>
<evidence type="ECO:0000313" key="7">
    <source>
        <dbReference type="EMBL" id="QBK29459.1"/>
    </source>
</evidence>
<dbReference type="GO" id="GO:0001518">
    <property type="term" value="C:voltage-gated sodium channel complex"/>
    <property type="evidence" value="ECO:0007669"/>
    <property type="project" value="TreeGrafter"/>
</dbReference>
<evidence type="ECO:0000256" key="3">
    <source>
        <dbReference type="ARBA" id="ARBA00022989"/>
    </source>
</evidence>
<protein>
    <submittedName>
        <fullName evidence="7">Ion transporter</fullName>
    </submittedName>
</protein>
<dbReference type="GeneID" id="90766039"/>
<feature type="domain" description="Ion transport" evidence="6">
    <location>
        <begin position="11"/>
        <end position="225"/>
    </location>
</feature>
<keyword evidence="4 5" id="KW-0472">Membrane</keyword>
<feature type="transmembrane region" description="Helical" evidence="5">
    <location>
        <begin position="120"/>
        <end position="143"/>
    </location>
</feature>
<proteinExistence type="predicted"/>
<evidence type="ECO:0000256" key="1">
    <source>
        <dbReference type="ARBA" id="ARBA00004141"/>
    </source>
</evidence>
<dbReference type="Pfam" id="PF00520">
    <property type="entry name" value="Ion_trans"/>
    <property type="match status" value="1"/>
</dbReference>
<comment type="subcellular location">
    <subcellularLocation>
        <location evidence="1">Membrane</location>
        <topology evidence="1">Multi-pass membrane protein</topology>
    </subcellularLocation>
</comment>
<dbReference type="OrthoDB" id="5297065at2"/>
<evidence type="ECO:0000313" key="8">
    <source>
        <dbReference type="Proteomes" id="UP000293719"/>
    </source>
</evidence>